<protein>
    <submittedName>
        <fullName evidence="1">Tautomerase enzyme family protein</fullName>
    </submittedName>
</protein>
<dbReference type="PANTHER" id="PTHR38460">
    <property type="entry name" value="TAUTOMERASE YOLI-RELATED"/>
    <property type="match status" value="1"/>
</dbReference>
<reference evidence="1" key="1">
    <citation type="submission" date="2016-01" db="EMBL/GenBank/DDBJ databases">
        <authorList>
            <person name="Peeters C."/>
        </authorList>
    </citation>
    <scope>NUCLEOTIDE SEQUENCE [LARGE SCALE GENOMIC DNA]</scope>
    <source>
        <strain evidence="1">LMG 29325</strain>
    </source>
</reference>
<dbReference type="Proteomes" id="UP000054596">
    <property type="component" value="Unassembled WGS sequence"/>
</dbReference>
<dbReference type="EMBL" id="FCOJ02000001">
    <property type="protein sequence ID" value="SAK40723.1"/>
    <property type="molecule type" value="Genomic_DNA"/>
</dbReference>
<keyword evidence="2" id="KW-1185">Reference proteome</keyword>
<gene>
    <name evidence="1" type="ORF">AWB82_00235</name>
</gene>
<dbReference type="AlphaFoldDB" id="A0A157Z5M5"/>
<dbReference type="STRING" id="1777143.AWB82_00235"/>
<sequence length="128" mass="14480">MPLVRIDLQKGKDSAYRTAIGDVVYDAMRTTLDVPENDRFQIVAEHGATDFIVDRTYLGISRTDDCVVIQVTLNEGRDVAKKSAFYKAVADGLHERLKLRREDVFISLVEVKKENWSFGNGEAQYAPK</sequence>
<evidence type="ECO:0000313" key="2">
    <source>
        <dbReference type="Proteomes" id="UP000054596"/>
    </source>
</evidence>
<proteinExistence type="predicted"/>
<dbReference type="SUPFAM" id="SSF55331">
    <property type="entry name" value="Tautomerase/MIF"/>
    <property type="match status" value="1"/>
</dbReference>
<comment type="caution">
    <text evidence="1">The sequence shown here is derived from an EMBL/GenBank/DDBJ whole genome shotgun (WGS) entry which is preliminary data.</text>
</comment>
<dbReference type="PANTHER" id="PTHR38460:SF1">
    <property type="entry name" value="TAUTOMERASE YOLI-RELATED"/>
    <property type="match status" value="1"/>
</dbReference>
<dbReference type="Gene3D" id="3.30.429.10">
    <property type="entry name" value="Macrophage Migration Inhibitory Factor"/>
    <property type="match status" value="1"/>
</dbReference>
<organism evidence="1 2">
    <name type="scientific">Caballeronia glebae</name>
    <dbReference type="NCBI Taxonomy" id="1777143"/>
    <lineage>
        <taxon>Bacteria</taxon>
        <taxon>Pseudomonadati</taxon>
        <taxon>Pseudomonadota</taxon>
        <taxon>Betaproteobacteria</taxon>
        <taxon>Burkholderiales</taxon>
        <taxon>Burkholderiaceae</taxon>
        <taxon>Caballeronia</taxon>
    </lineage>
</organism>
<dbReference type="OrthoDB" id="9804765at2"/>
<accession>A0A157Z5M5</accession>
<dbReference type="InterPro" id="IPR037479">
    <property type="entry name" value="Tauto_MSAD"/>
</dbReference>
<name>A0A157Z5M5_9BURK</name>
<dbReference type="InterPro" id="IPR014347">
    <property type="entry name" value="Tautomerase/MIF_sf"/>
</dbReference>
<dbReference type="Pfam" id="PF14552">
    <property type="entry name" value="Tautomerase_2"/>
    <property type="match status" value="1"/>
</dbReference>
<dbReference type="RefSeq" id="WP_086964959.1">
    <property type="nucleotide sequence ID" value="NZ_FCOJ02000001.1"/>
</dbReference>
<evidence type="ECO:0000313" key="1">
    <source>
        <dbReference type="EMBL" id="SAK40723.1"/>
    </source>
</evidence>